<feature type="transmembrane region" description="Helical" evidence="1">
    <location>
        <begin position="38"/>
        <end position="59"/>
    </location>
</feature>
<gene>
    <name evidence="2" type="ORF">EDC39_11153</name>
</gene>
<keyword evidence="3" id="KW-1185">Reference proteome</keyword>
<feature type="transmembrane region" description="Helical" evidence="1">
    <location>
        <begin position="192"/>
        <end position="209"/>
    </location>
</feature>
<comment type="caution">
    <text evidence="2">The sequence shown here is derived from an EMBL/GenBank/DDBJ whole genome shotgun (WGS) entry which is preliminary data.</text>
</comment>
<feature type="transmembrane region" description="Helical" evidence="1">
    <location>
        <begin position="12"/>
        <end position="32"/>
    </location>
</feature>
<feature type="transmembrane region" description="Helical" evidence="1">
    <location>
        <begin position="131"/>
        <end position="156"/>
    </location>
</feature>
<feature type="transmembrane region" description="Helical" evidence="1">
    <location>
        <begin position="718"/>
        <end position="742"/>
    </location>
</feature>
<feature type="transmembrane region" description="Helical" evidence="1">
    <location>
        <begin position="624"/>
        <end position="643"/>
    </location>
</feature>
<dbReference type="Gene3D" id="3.40.50.150">
    <property type="entry name" value="Vaccinia Virus protein VP39"/>
    <property type="match status" value="1"/>
</dbReference>
<feature type="transmembrane region" description="Helical" evidence="1">
    <location>
        <begin position="168"/>
        <end position="186"/>
    </location>
</feature>
<accession>A0A5D3WH68</accession>
<feature type="transmembrane region" description="Helical" evidence="1">
    <location>
        <begin position="781"/>
        <end position="800"/>
    </location>
</feature>
<proteinExistence type="predicted"/>
<feature type="transmembrane region" description="Helical" evidence="1">
    <location>
        <begin position="216"/>
        <end position="236"/>
    </location>
</feature>
<organism evidence="2 3">
    <name type="scientific">Geothermobacter ehrlichii</name>
    <dbReference type="NCBI Taxonomy" id="213224"/>
    <lineage>
        <taxon>Bacteria</taxon>
        <taxon>Pseudomonadati</taxon>
        <taxon>Thermodesulfobacteriota</taxon>
        <taxon>Desulfuromonadia</taxon>
        <taxon>Desulfuromonadales</taxon>
        <taxon>Geothermobacteraceae</taxon>
        <taxon>Geothermobacter</taxon>
    </lineage>
</organism>
<feature type="transmembrane region" description="Helical" evidence="1">
    <location>
        <begin position="754"/>
        <end position="775"/>
    </location>
</feature>
<feature type="transmembrane region" description="Helical" evidence="1">
    <location>
        <begin position="589"/>
        <end position="612"/>
    </location>
</feature>
<name>A0A5D3WH68_9BACT</name>
<dbReference type="OrthoDB" id="8540330at2"/>
<dbReference type="AlphaFoldDB" id="A0A5D3WH68"/>
<dbReference type="CDD" id="cd02440">
    <property type="entry name" value="AdoMet_MTases"/>
    <property type="match status" value="1"/>
</dbReference>
<keyword evidence="1" id="KW-0812">Transmembrane</keyword>
<evidence type="ECO:0000256" key="1">
    <source>
        <dbReference type="SAM" id="Phobius"/>
    </source>
</evidence>
<dbReference type="Proteomes" id="UP000324159">
    <property type="component" value="Unassembled WGS sequence"/>
</dbReference>
<feature type="transmembrane region" description="Helical" evidence="1">
    <location>
        <begin position="687"/>
        <end position="706"/>
    </location>
</feature>
<dbReference type="RefSeq" id="WP_148896516.1">
    <property type="nucleotide sequence ID" value="NZ_VNIB01000011.1"/>
</dbReference>
<dbReference type="SUPFAM" id="SSF53335">
    <property type="entry name" value="S-adenosyl-L-methionine-dependent methyltransferases"/>
    <property type="match status" value="1"/>
</dbReference>
<evidence type="ECO:0000313" key="2">
    <source>
        <dbReference type="EMBL" id="TYO97123.1"/>
    </source>
</evidence>
<evidence type="ECO:0008006" key="4">
    <source>
        <dbReference type="Google" id="ProtNLM"/>
    </source>
</evidence>
<dbReference type="EMBL" id="VNIB01000011">
    <property type="protein sequence ID" value="TYO97123.1"/>
    <property type="molecule type" value="Genomic_DNA"/>
</dbReference>
<feature type="transmembrane region" description="Helical" evidence="1">
    <location>
        <begin position="655"/>
        <end position="675"/>
    </location>
</feature>
<feature type="transmembrane region" description="Helical" evidence="1">
    <location>
        <begin position="79"/>
        <end position="99"/>
    </location>
</feature>
<sequence>MVSASLDRRTCYGMFAISLAGLMYELILTRIFSVLMWYHFASMAISLALFGFAVAAMLVQLRPGRFPAERTGDICRRCCWGFVLSLVLFFGVFVLFRYWPQFGFRVLSFFHQPFYQPFQQGFYNKGVPLSLLPVLAGLYLVTALPFFFAGLAVTLLLRRHLRQIGRLYSWDLLGAGLGCLAVIGVLELVGGVGGLLLVAQAGLAAAACFGDGRRRWLRPLLAALLLVALLAGNLAFDFAGIRFVRGRYEPGLLWSAWNSFSRVAVYPSRGEELRQAWGLSRTYRGPIPQQLGMVVDDTGYTTLYRWPGEEGLGYFRDNVIALAWRLKEAPVGLVIGPGGGKDVLAALASGAQRVTALEINPLVAEAVNERFAAFTGALYRRPDVELAVDEGRSWIRRQNRRWDVIQASAVFGRMAPSAGAFTLSENNLYTLEAFRDYWEHLRPNGILSISRFIFERETLRLVSLGLAFLERQGVADPASHIVVIKERGLANFMLKKSPFTPDELARLRTMTARLAFQEVLMPDRRQGSDPFHRLVAGYASGTFYDEFPFDVTPTTDDRPFFYYMYKPADFLTLFTFPAQSRFEDRAVLILRNLLLVVGALTFVCLILPLLLFRRCELGRAGSGWRLLYFACLGLGFMLLEIGLLRRFILFLGQPIYALAVILFSLLVFSGLGSLLAGKIAAGREGRWLPPLLLVLVLLSQFCNYGLPPLLDALLDQPLALRCLLAAGLLAPLGLLLGMPLPLGMRLLHPDGRDLAWSWGVNGATGVLGSLLAVVVAMNWGYTLTLLAGGLVYLLALSPVLRLRSGGL</sequence>
<evidence type="ECO:0000313" key="3">
    <source>
        <dbReference type="Proteomes" id="UP000324159"/>
    </source>
</evidence>
<keyword evidence="1" id="KW-1133">Transmembrane helix</keyword>
<protein>
    <recommendedName>
        <fullName evidence="4">Spermine/spermidine synthase</fullName>
    </recommendedName>
</protein>
<reference evidence="2 3" key="1">
    <citation type="submission" date="2019-07" db="EMBL/GenBank/DDBJ databases">
        <title>Genomic Encyclopedia of Type Strains, Phase IV (KMG-IV): sequencing the most valuable type-strain genomes for metagenomic binning, comparative biology and taxonomic classification.</title>
        <authorList>
            <person name="Goeker M."/>
        </authorList>
    </citation>
    <scope>NUCLEOTIDE SEQUENCE [LARGE SCALE GENOMIC DNA]</scope>
    <source>
        <strain evidence="2 3">SS015</strain>
    </source>
</reference>
<dbReference type="InterPro" id="IPR029063">
    <property type="entry name" value="SAM-dependent_MTases_sf"/>
</dbReference>
<keyword evidence="1" id="KW-0472">Membrane</keyword>